<dbReference type="InterPro" id="IPR050327">
    <property type="entry name" value="Proton-linked_MCT"/>
</dbReference>
<gene>
    <name evidence="5" type="ORF">BDZ94DRAFT_1271364</name>
</gene>
<dbReference type="GO" id="GO:0016020">
    <property type="term" value="C:membrane"/>
    <property type="evidence" value="ECO:0007669"/>
    <property type="project" value="UniProtKB-SubCell"/>
</dbReference>
<protein>
    <submittedName>
        <fullName evidence="5">Major facilitator superfamily domain-containing protein</fullName>
    </submittedName>
</protein>
<keyword evidence="6" id="KW-1185">Reference proteome</keyword>
<feature type="domain" description="Major facilitator superfamily (MFS) profile" evidence="4">
    <location>
        <begin position="1"/>
        <end position="372"/>
    </location>
</feature>
<comment type="similarity">
    <text evidence="2">Belongs to the major facilitator superfamily. Monocarboxylate porter (TC 2.A.1.13) family.</text>
</comment>
<dbReference type="EMBL" id="MU150348">
    <property type="protein sequence ID" value="KAF9458155.1"/>
    <property type="molecule type" value="Genomic_DNA"/>
</dbReference>
<dbReference type="InterPro" id="IPR020846">
    <property type="entry name" value="MFS_dom"/>
</dbReference>
<keyword evidence="3" id="KW-0472">Membrane</keyword>
<dbReference type="PANTHER" id="PTHR11360">
    <property type="entry name" value="MONOCARBOXYLATE TRANSPORTER"/>
    <property type="match status" value="1"/>
</dbReference>
<keyword evidence="3" id="KW-1133">Transmembrane helix</keyword>
<dbReference type="SUPFAM" id="SSF103473">
    <property type="entry name" value="MFS general substrate transporter"/>
    <property type="match status" value="1"/>
</dbReference>
<evidence type="ECO:0000256" key="3">
    <source>
        <dbReference type="SAM" id="Phobius"/>
    </source>
</evidence>
<evidence type="ECO:0000313" key="6">
    <source>
        <dbReference type="Proteomes" id="UP000807353"/>
    </source>
</evidence>
<evidence type="ECO:0000259" key="4">
    <source>
        <dbReference type="PROSITE" id="PS50850"/>
    </source>
</evidence>
<dbReference type="OrthoDB" id="6509908at2759"/>
<dbReference type="AlphaFoldDB" id="A0A9P6CDH4"/>
<sequence>MNLAQGGYLIAWGTFQAFYEGSLLKGNSSSAIAWIGSIQYALDYTPGLLAGRLLDAGHFRTTLIASCVALTIANFLIPECRQYYQFLLSQSILYGIGSGFLYTPCLAIISHWFNTKRPIAYAFVTAGSAIGGVLYPIMFRRLEPTLGFPWTMRVFAFFQLAFFIFGIMIIKPRRSPPRRLPRLLDVRGVITSPAYISYVFAIFLAFLALFTPLTFMTVKALKIGISANISFYLIAIVNAATIPGRFLCGFMANRFGALNLTIITTILSVGFILGWAITESQSTYIGMAVCYGITTGGFLGLFAVPVAQMGPVEDAGRRTGVQMTVLSIGALIGPPISGAIQGDSADFTLVGVYAAVTMLGSTIFMLLGKRFFLGSIFRGVF</sequence>
<dbReference type="PROSITE" id="PS50850">
    <property type="entry name" value="MFS"/>
    <property type="match status" value="1"/>
</dbReference>
<evidence type="ECO:0000256" key="2">
    <source>
        <dbReference type="ARBA" id="ARBA00006727"/>
    </source>
</evidence>
<feature type="transmembrane region" description="Helical" evidence="3">
    <location>
        <begin position="284"/>
        <end position="307"/>
    </location>
</feature>
<feature type="transmembrane region" description="Helical" evidence="3">
    <location>
        <begin position="59"/>
        <end position="77"/>
    </location>
</feature>
<evidence type="ECO:0000256" key="1">
    <source>
        <dbReference type="ARBA" id="ARBA00004141"/>
    </source>
</evidence>
<comment type="caution">
    <text evidence="5">The sequence shown here is derived from an EMBL/GenBank/DDBJ whole genome shotgun (WGS) entry which is preliminary data.</text>
</comment>
<feature type="transmembrane region" description="Helical" evidence="3">
    <location>
        <begin position="83"/>
        <end position="107"/>
    </location>
</feature>
<reference evidence="5" key="1">
    <citation type="submission" date="2020-11" db="EMBL/GenBank/DDBJ databases">
        <authorList>
            <consortium name="DOE Joint Genome Institute"/>
            <person name="Ahrendt S."/>
            <person name="Riley R."/>
            <person name="Andreopoulos W."/>
            <person name="Labutti K."/>
            <person name="Pangilinan J."/>
            <person name="Ruiz-Duenas F.J."/>
            <person name="Barrasa J.M."/>
            <person name="Sanchez-Garcia M."/>
            <person name="Camarero S."/>
            <person name="Miyauchi S."/>
            <person name="Serrano A."/>
            <person name="Linde D."/>
            <person name="Babiker R."/>
            <person name="Drula E."/>
            <person name="Ayuso-Fernandez I."/>
            <person name="Pacheco R."/>
            <person name="Padilla G."/>
            <person name="Ferreira P."/>
            <person name="Barriuso J."/>
            <person name="Kellner H."/>
            <person name="Castanera R."/>
            <person name="Alfaro M."/>
            <person name="Ramirez L."/>
            <person name="Pisabarro A.G."/>
            <person name="Kuo A."/>
            <person name="Tritt A."/>
            <person name="Lipzen A."/>
            <person name="He G."/>
            <person name="Yan M."/>
            <person name="Ng V."/>
            <person name="Cullen D."/>
            <person name="Martin F."/>
            <person name="Rosso M.-N."/>
            <person name="Henrissat B."/>
            <person name="Hibbett D."/>
            <person name="Martinez A.T."/>
            <person name="Grigoriev I.V."/>
        </authorList>
    </citation>
    <scope>NUCLEOTIDE SEQUENCE</scope>
    <source>
        <strain evidence="5">CBS 247.69</strain>
    </source>
</reference>
<feature type="transmembrane region" description="Helical" evidence="3">
    <location>
        <begin position="150"/>
        <end position="170"/>
    </location>
</feature>
<evidence type="ECO:0000313" key="5">
    <source>
        <dbReference type="EMBL" id="KAF9458155.1"/>
    </source>
</evidence>
<dbReference type="Gene3D" id="1.20.1250.20">
    <property type="entry name" value="MFS general substrate transporter like domains"/>
    <property type="match status" value="1"/>
</dbReference>
<feature type="transmembrane region" description="Helical" evidence="3">
    <location>
        <begin position="190"/>
        <end position="209"/>
    </location>
</feature>
<dbReference type="Proteomes" id="UP000807353">
    <property type="component" value="Unassembled WGS sequence"/>
</dbReference>
<feature type="transmembrane region" description="Helical" evidence="3">
    <location>
        <begin position="229"/>
        <end position="248"/>
    </location>
</feature>
<feature type="transmembrane region" description="Helical" evidence="3">
    <location>
        <begin position="119"/>
        <end position="138"/>
    </location>
</feature>
<dbReference type="PANTHER" id="PTHR11360:SF177">
    <property type="entry name" value="RIBOFLAVIN TRANSPORTER MCH5"/>
    <property type="match status" value="1"/>
</dbReference>
<dbReference type="Pfam" id="PF07690">
    <property type="entry name" value="MFS_1"/>
    <property type="match status" value="1"/>
</dbReference>
<proteinExistence type="inferred from homology"/>
<feature type="transmembrane region" description="Helical" evidence="3">
    <location>
        <begin position="255"/>
        <end position="278"/>
    </location>
</feature>
<organism evidence="5 6">
    <name type="scientific">Collybia nuda</name>
    <dbReference type="NCBI Taxonomy" id="64659"/>
    <lineage>
        <taxon>Eukaryota</taxon>
        <taxon>Fungi</taxon>
        <taxon>Dikarya</taxon>
        <taxon>Basidiomycota</taxon>
        <taxon>Agaricomycotina</taxon>
        <taxon>Agaricomycetes</taxon>
        <taxon>Agaricomycetidae</taxon>
        <taxon>Agaricales</taxon>
        <taxon>Tricholomatineae</taxon>
        <taxon>Clitocybaceae</taxon>
        <taxon>Collybia</taxon>
    </lineage>
</organism>
<name>A0A9P6CDH4_9AGAR</name>
<dbReference type="InterPro" id="IPR011701">
    <property type="entry name" value="MFS"/>
</dbReference>
<accession>A0A9P6CDH4</accession>
<dbReference type="InterPro" id="IPR036259">
    <property type="entry name" value="MFS_trans_sf"/>
</dbReference>
<dbReference type="GO" id="GO:0022857">
    <property type="term" value="F:transmembrane transporter activity"/>
    <property type="evidence" value="ECO:0007669"/>
    <property type="project" value="InterPro"/>
</dbReference>
<keyword evidence="3" id="KW-0812">Transmembrane</keyword>
<feature type="transmembrane region" description="Helical" evidence="3">
    <location>
        <begin position="347"/>
        <end position="368"/>
    </location>
</feature>
<feature type="transmembrane region" description="Helical" evidence="3">
    <location>
        <begin position="319"/>
        <end position="341"/>
    </location>
</feature>
<comment type="subcellular location">
    <subcellularLocation>
        <location evidence="1">Membrane</location>
        <topology evidence="1">Multi-pass membrane protein</topology>
    </subcellularLocation>
</comment>